<feature type="compositionally biased region" description="Polar residues" evidence="1">
    <location>
        <begin position="3182"/>
        <end position="3192"/>
    </location>
</feature>
<dbReference type="CDD" id="cd05162">
    <property type="entry name" value="PWWP"/>
    <property type="match status" value="1"/>
</dbReference>
<feature type="compositionally biased region" description="Polar residues" evidence="1">
    <location>
        <begin position="2713"/>
        <end position="2725"/>
    </location>
</feature>
<feature type="compositionally biased region" description="Polar residues" evidence="1">
    <location>
        <begin position="2920"/>
        <end position="2931"/>
    </location>
</feature>
<feature type="compositionally biased region" description="Polar residues" evidence="1">
    <location>
        <begin position="2689"/>
        <end position="2699"/>
    </location>
</feature>
<evidence type="ECO:0000313" key="4">
    <source>
        <dbReference type="RefSeq" id="XP_015590724.1"/>
    </source>
</evidence>
<feature type="region of interest" description="Disordered" evidence="1">
    <location>
        <begin position="483"/>
        <end position="569"/>
    </location>
</feature>
<feature type="compositionally biased region" description="Polar residues" evidence="1">
    <location>
        <begin position="319"/>
        <end position="339"/>
    </location>
</feature>
<dbReference type="KEGG" id="ccin:107265615"/>
<feature type="compositionally biased region" description="Basic and acidic residues" evidence="1">
    <location>
        <begin position="483"/>
        <end position="508"/>
    </location>
</feature>
<feature type="compositionally biased region" description="Basic and acidic residues" evidence="1">
    <location>
        <begin position="416"/>
        <end position="435"/>
    </location>
</feature>
<feature type="compositionally biased region" description="Polar residues" evidence="1">
    <location>
        <begin position="3165"/>
        <end position="3174"/>
    </location>
</feature>
<feature type="compositionally biased region" description="Polar residues" evidence="1">
    <location>
        <begin position="2807"/>
        <end position="2826"/>
    </location>
</feature>
<dbReference type="Proteomes" id="UP000694920">
    <property type="component" value="Unplaced"/>
</dbReference>
<feature type="region of interest" description="Disordered" evidence="1">
    <location>
        <begin position="1380"/>
        <end position="1400"/>
    </location>
</feature>
<name>A0AAJ7BNS8_CEPCN</name>
<feature type="compositionally biased region" description="Low complexity" evidence="1">
    <location>
        <begin position="750"/>
        <end position="772"/>
    </location>
</feature>
<feature type="region of interest" description="Disordered" evidence="1">
    <location>
        <begin position="651"/>
        <end position="863"/>
    </location>
</feature>
<keyword evidence="3" id="KW-1185">Reference proteome</keyword>
<feature type="region of interest" description="Disordered" evidence="1">
    <location>
        <begin position="2783"/>
        <end position="3037"/>
    </location>
</feature>
<dbReference type="GeneID" id="107265615"/>
<feature type="compositionally biased region" description="Basic and acidic residues" evidence="1">
    <location>
        <begin position="518"/>
        <end position="541"/>
    </location>
</feature>
<evidence type="ECO:0000256" key="1">
    <source>
        <dbReference type="SAM" id="MobiDB-lite"/>
    </source>
</evidence>
<proteinExistence type="predicted"/>
<dbReference type="Gene3D" id="2.30.30.140">
    <property type="match status" value="1"/>
</dbReference>
<sequence length="3245" mass="355125">MCEQTEINYLDGDVVWVKLGACWWPGQVTGLHNLPEDIQIEFQKKPLIAAVKFFQEDTYEFVKNYQQIYKYNCTQKEDFIKKGLDKFRTKSRDGASYMDKFPGDIEMAEKLTGGDPDILTSEKFSPEEKPDISGLFGEKKIPKKKRDRYEAHRRSDGSEMLRKITHPRFLRESDHEVRIRHQPSSLPSTPNNSTSSPQYPCHLCSFTSSRVNVIICHIKSHNSGGSPAVARSKVKTYSPTKTKEADTDTPKRKYVRKDKGSSHKSRSEGSAESGKRKLAKQVEKASKKKKKTDPEIREKLLADWNDSSDEDMSMDLNKSMESGTVDSSPMKSQMDTTSPGDDKQKNENDDIIQESEKLLNETEKLTAIEVLEDTIGVRSRNSNNKILDDSGKNKSNMEKDKDTKKDQKPFSGQKNKKPELQKDGKKLMEKDDKKSRLSCFDFDEEDVPEATIPPVRKIHRVFGEKSLSLKKEIIKEFEMSQALKEEQEKDLSNDKNTETKDTVKKNDIVTKSGTQETPEEHENKDNKMDDDMDEETNKLETEEGISVLKKQSKEDKASSKNEREKVNSNACETQVEIVEIFEVEREEEADDERAAIANKNFNKALISNIITGVKHIDKEYTKTDDEALTSAKNEETIEKKDITSEKIEMENEVVSETMESSKLEALPEKMEVDTEDETVSESADTAPPHSETSDTDMTPLGLNQSDDTDMDNESILGNLKKVEKSPVEKPVAAHKSVKKRRGRPRRSLVSEKTSTETSVSSVDDSSSKSSNKSPERKLGTKMIIEKDKNSKTTESDSERSLSGRRRKPNRKYSYDIYLQNSDASASKTDDSQSELDDKLLTDEENGERIERRPARSRKSSRFGKRTIETVIQMDQQEIELSDSLDRTADVVEESMGGNRAEKSEQKAGRNKASTMKKSDEMKSSVGSTIELIKSDEKLNDDRPSMDKVLKTIGIPTVLSEHSSESTRLTKVSETKWKIDERQGEIIEQTDDFEDEDRIKDDDDRTPSIQEQVANLIKEAEGNQVLEVPKTEVEKLPPKKSQIKKFELAQNDFFEGDASVDKNVIQPEPENRIDKTNDMEIEITRVDTDKESTEIFSGPVIEEQVISTEDTEILEEKIETVELMQETVIEEVPIEQADMTIEREFFAEKEKGAELQENVDTQLKLEGPKKILPKTEMEIELVSKSETVKTPEPAAKRPSMQTRYKGKFTPETGSKPKKDKDSHGEEKPVNTFQEAFLKTLQMDKRDNKVVIDDIEITVGRGKVKKPGKKKADEMDNVNIVPVTQTVGPIKKAEKVAANIESAEDTSKLHEQTNVSGVGEFQGVEVVVEENIEIEAKTDEPTLTVSAKLPTPPEVPVSKREVQPGNIEEITKSLTLEVQKMDDSSRLSSVSTPSPTSDVGMPVKKREKPRIIENVTLKEPMILKTKLLEKLPAKGQKHKLELDVSKRGDTKSSPRAKIMKLEPLSPNSKGRQVKIPTSHLSLTKKLQALKAEEAATTAMETQKEKLISQASQGMASVPSEKFIQQSSQSLADMELDINSMPFVLSEDVLTPENLEQMPVVISSIIPSSSTIATNTISLTPTTQIVAPNQTQFKSNEIESTPKKKSGTPTILKNKAKAKPTITNIKTLVPPLTGGVKGLKFQNTQPGKAAAPLISQKSAPGKYVIVQTAGGKQIRYSVQGKPGSQQKIAIPSSKGAGSAQIVQQGGKVVILTSAQSGQTKMLPLNISKNLGGKVQRIMTSKGTIYSPISSQGIMTSKTVIAPKTEAGTATTSKLAGQSQKIINTQGIITSKGVLTPISGTISKSALLGTLSQGILTKGGIYTPISASSLAGKTIIGSKALVTKGPTYLSPLTSQSLGGTKTILGPMTQTIAGKTILSSQGIVTSKGTVLTPITAQQVKAIAAKTPAKGGKVQYSTVPQKMQVPLLQKCQKIPISSSSSQMRVAGSIKSPGSTIVLQNTVSGQKTLLHGKKLVKQTVGQGMPVPALSSQSPGQQTQHMQLQTKGKVIPGSSTVQKVVMPRGSGRQSKNQKIVVQKLHESPVAVQNLQQKQTSTVASIPPVTKSVAQQKHSAGSVVTPKAATKNYTASAKNAQPKNLLNVALNSINVTTPSSATISTPLSLPPLEPTEPEKKTKVEEVPEIRKEEPGLQSVASAMEQTTEIPMDKIEEPKVAAAQPQIMALPTESGDGTQTYVLVTIDEQGQIQPLDNNALMSLEGTTQNPDGTRTLYIDPSSLGEAGALDNIVLQFDNGCMPNLQTSTAESNQTMVSESFPSSEIIQTSNQDILAAALANTDFQQEIGLPENSSGTVMSSGLTQTSLINQTILQSTIIPPTEPISSPSVLETSLTLNQPIMTPLEVPSNLSIQSESTPASDVSTIPSSLELPITITNPSISYISAGDTQIQIPGNSMPDIGEIMESSATDMTRTVSTQYLVIPNLDENVTIEAQGIQSGAESVPSVSYSVSIPEHIVLDTTQVQTTPSMPIIDDSYSEDAQFTATMDTSMASEQSFADVSVSEMLVSKASTISTENVPPQDITATSKIATTPQEVPATSQEPSVETETSAASTASVIQAATSEEVEMTSEDLMMQHPTVSTQEDSVIHHDIPMVSQEEINQEVISKAEPLTGIQDMSIDQHTSEVITSSMPVIDENCSVSSESNIKVQSTMSLEVADSAEIPSGTSQDKETSNKLEQLIEPTPATSQAPSSVEDQAAASRQEEENLVPTQALPSDTLGSAQEGIVEVKTAEPTEMCVESKAGPMEVSQVDEPSSHGETKQLPIDDNVEMHFEKAIAETSQETPSQSYEQFDVAMANDSIEVPSQSANKLENSREPSQSEGYPSMETDEAPGSGEPPTQSFEDAKQSEASQSYEASTEEQTNAPTQSYNEIMQSQDDRNSVDGTVDDQSFPTQSYEVEKIESVSENMETDGEISQEGNVPSQSNDIGTDGIGTSSVSTNNSGVNEDETASSSYVPETPENQERDQDQESAISTSSYEIPPCEELNIASSSVIPDTSVGGEHTSIHDNGVPEIPTSSYNLNPDSSSTHIDAVPTSSYEDQVILEQNVSTSYEVPISMPGLEETSSQNFVTESSDDRNEPSSYYPHHQEVTASYYESVHQESNSRLEGDDPQEEVTPSYYESTPRDITSEASQSYFNPEEATPSYSSQSITPSYYDPRPETEASQSYYSSQDLERTERSSQNVEASQSFYQEAADELRLRQQGEATPTYSARYPVDYTLANSPIERHDLVESSVPATKPAER</sequence>
<feature type="region of interest" description="Disordered" evidence="1">
    <location>
        <begin position="121"/>
        <end position="197"/>
    </location>
</feature>
<feature type="compositionally biased region" description="Basic and acidic residues" evidence="1">
    <location>
        <begin position="773"/>
        <end position="801"/>
    </location>
</feature>
<feature type="compositionally biased region" description="Low complexity" evidence="1">
    <location>
        <begin position="1384"/>
        <end position="1397"/>
    </location>
</feature>
<feature type="compositionally biased region" description="Basic and acidic residues" evidence="1">
    <location>
        <begin position="659"/>
        <end position="672"/>
    </location>
</feature>
<accession>A0AAJ7BNS8</accession>
<feature type="compositionally biased region" description="Basic and acidic residues" evidence="1">
    <location>
        <begin position="551"/>
        <end position="566"/>
    </location>
</feature>
<feature type="compositionally biased region" description="Basic and acidic residues" evidence="1">
    <location>
        <begin position="827"/>
        <end position="853"/>
    </location>
</feature>
<feature type="compositionally biased region" description="Basic and acidic residues" evidence="1">
    <location>
        <begin position="241"/>
        <end position="285"/>
    </location>
</feature>
<feature type="compositionally biased region" description="Basic and acidic residues" evidence="1">
    <location>
        <begin position="340"/>
        <end position="366"/>
    </location>
</feature>
<feature type="compositionally biased region" description="Basic and acidic residues" evidence="1">
    <location>
        <begin position="1213"/>
        <end position="1227"/>
    </location>
</feature>
<feature type="compositionally biased region" description="Basic and acidic residues" evidence="1">
    <location>
        <begin position="169"/>
        <end position="179"/>
    </location>
</feature>
<feature type="compositionally biased region" description="Basic and acidic residues" evidence="1">
    <location>
        <begin position="386"/>
        <end position="408"/>
    </location>
</feature>
<feature type="compositionally biased region" description="Polar residues" evidence="1">
    <location>
        <begin position="3146"/>
        <end position="3155"/>
    </location>
</feature>
<dbReference type="RefSeq" id="XP_015590724.1">
    <property type="nucleotide sequence ID" value="XM_015735238.2"/>
</dbReference>
<gene>
    <name evidence="4" type="primary">LOC107265615</name>
</gene>
<feature type="compositionally biased region" description="Low complexity" evidence="1">
    <location>
        <begin position="2937"/>
        <end position="2948"/>
    </location>
</feature>
<dbReference type="Pfam" id="PF00855">
    <property type="entry name" value="PWWP"/>
    <property type="match status" value="1"/>
</dbReference>
<feature type="compositionally biased region" description="Basic and acidic residues" evidence="1">
    <location>
        <begin position="3101"/>
        <end position="3111"/>
    </location>
</feature>
<feature type="compositionally biased region" description="Polar residues" evidence="1">
    <location>
        <begin position="2783"/>
        <end position="2794"/>
    </location>
</feature>
<feature type="region of interest" description="Disordered" evidence="1">
    <location>
        <begin position="2535"/>
        <end position="2561"/>
    </location>
</feature>
<feature type="compositionally biased region" description="Polar residues" evidence="1">
    <location>
        <begin position="2841"/>
        <end position="2879"/>
    </location>
</feature>
<dbReference type="InterPro" id="IPR000313">
    <property type="entry name" value="PWWP_dom"/>
</dbReference>
<feature type="domain" description="PWWP" evidence="2">
    <location>
        <begin position="12"/>
        <end position="90"/>
    </location>
</feature>
<feature type="region of interest" description="Disordered" evidence="1">
    <location>
        <begin position="893"/>
        <end position="928"/>
    </location>
</feature>
<feature type="region of interest" description="Disordered" evidence="1">
    <location>
        <begin position="2106"/>
        <end position="2146"/>
    </location>
</feature>
<feature type="compositionally biased region" description="Basic residues" evidence="1">
    <location>
        <begin position="854"/>
        <end position="863"/>
    </location>
</feature>
<evidence type="ECO:0000313" key="3">
    <source>
        <dbReference type="Proteomes" id="UP000694920"/>
    </source>
</evidence>
<feature type="region of interest" description="Disordered" evidence="1">
    <location>
        <begin position="220"/>
        <end position="440"/>
    </location>
</feature>
<feature type="compositionally biased region" description="Polar residues" evidence="1">
    <location>
        <begin position="2891"/>
        <end position="2900"/>
    </location>
</feature>
<feature type="compositionally biased region" description="Basic and acidic residues" evidence="1">
    <location>
        <begin position="292"/>
        <end position="301"/>
    </location>
</feature>
<feature type="compositionally biased region" description="Polar residues" evidence="1">
    <location>
        <begin position="3018"/>
        <end position="3037"/>
    </location>
</feature>
<reference evidence="4" key="1">
    <citation type="submission" date="2025-08" db="UniProtKB">
        <authorList>
            <consortium name="RefSeq"/>
        </authorList>
    </citation>
    <scope>IDENTIFICATION</scope>
</reference>
<evidence type="ECO:0000259" key="2">
    <source>
        <dbReference type="Pfam" id="PF00855"/>
    </source>
</evidence>
<feature type="compositionally biased region" description="Basic and acidic residues" evidence="1">
    <location>
        <begin position="147"/>
        <end position="162"/>
    </location>
</feature>
<feature type="region of interest" description="Disordered" evidence="1">
    <location>
        <begin position="2687"/>
        <end position="2725"/>
    </location>
</feature>
<protein>
    <submittedName>
        <fullName evidence="4">Uncharacterized protein LOC107265615 isoform X1</fullName>
    </submittedName>
</protein>
<feature type="region of interest" description="Disordered" evidence="1">
    <location>
        <begin position="1183"/>
        <end position="1228"/>
    </location>
</feature>
<feature type="compositionally biased region" description="Basic and acidic residues" evidence="1">
    <location>
        <begin position="2123"/>
        <end position="2141"/>
    </location>
</feature>
<feature type="region of interest" description="Disordered" evidence="1">
    <location>
        <begin position="3057"/>
        <end position="3192"/>
    </location>
</feature>
<feature type="compositionally biased region" description="Polar residues" evidence="1">
    <location>
        <begin position="3066"/>
        <end position="3075"/>
    </location>
</feature>
<dbReference type="SUPFAM" id="SSF63748">
    <property type="entry name" value="Tudor/PWWP/MBT"/>
    <property type="match status" value="1"/>
</dbReference>
<organism evidence="3 4">
    <name type="scientific">Cephus cinctus</name>
    <name type="common">Wheat stem sawfly</name>
    <dbReference type="NCBI Taxonomy" id="211228"/>
    <lineage>
        <taxon>Eukaryota</taxon>
        <taxon>Metazoa</taxon>
        <taxon>Ecdysozoa</taxon>
        <taxon>Arthropoda</taxon>
        <taxon>Hexapoda</taxon>
        <taxon>Insecta</taxon>
        <taxon>Pterygota</taxon>
        <taxon>Neoptera</taxon>
        <taxon>Endopterygota</taxon>
        <taxon>Hymenoptera</taxon>
        <taxon>Cephoidea</taxon>
        <taxon>Cephidae</taxon>
        <taxon>Cephus</taxon>
    </lineage>
</organism>
<feature type="compositionally biased region" description="Low complexity" evidence="1">
    <location>
        <begin position="183"/>
        <end position="197"/>
    </location>
</feature>
<feature type="compositionally biased region" description="Basic residues" evidence="1">
    <location>
        <begin position="735"/>
        <end position="746"/>
    </location>
</feature>